<evidence type="ECO:0000313" key="11">
    <source>
        <dbReference type="Proteomes" id="UP001630127"/>
    </source>
</evidence>
<keyword evidence="3 7" id="KW-0812">Transmembrane</keyword>
<comment type="subcellular location">
    <subcellularLocation>
        <location evidence="1">Membrane</location>
        <topology evidence="1">Single-pass membrane protein</topology>
    </subcellularLocation>
</comment>
<dbReference type="Pfam" id="PF13839">
    <property type="entry name" value="PC-Esterase"/>
    <property type="match status" value="1"/>
</dbReference>
<evidence type="ECO:0000259" key="9">
    <source>
        <dbReference type="Pfam" id="PF14416"/>
    </source>
</evidence>
<sequence length="422" mass="48742">MKAYMIALPSGKSKSPDNLNKLILLILMSFLLVGTTFLCLYKNPFSQWRQNVKMVYQHSLPASENASNSTSIGSLHQCDLFSGNWVPLAKGPYYTNATKCVIDDRQNCMKFGRPDTEFLKWTWRPNECELPLFDAALFLELVRGKSMAFIGDSLARNQMQSLVCLLASVADPVDVSYVEDTRFRRWFYAEYNFTLAAFWSTYLVRSEEADPNGYSLTSLMKLYLDEVDESWAAQVETFSYIIISAGQWFLRPLMYYEKGQIVGCYFCNQTNVQSLTRYHGYKMVFRTSFRTLLNLKRFEGITFLRTFSPQHYENGVWNNGGNCLRTRPIAKQEMELEEYILEFYWTQLEELRAAQKEGNTRGLKFRLLDATQLMMLRPDGHPSHYGHGPGENITIADCVHWCLPGPIDTWNEALLQMLKTEA</sequence>
<dbReference type="GO" id="GO:0016020">
    <property type="term" value="C:membrane"/>
    <property type="evidence" value="ECO:0007669"/>
    <property type="project" value="UniProtKB-SubCell"/>
</dbReference>
<gene>
    <name evidence="10" type="ORF">ACH5RR_011332</name>
</gene>
<dbReference type="PANTHER" id="PTHR32285">
    <property type="entry name" value="PROTEIN TRICHOME BIREFRINGENCE-LIKE 9-RELATED"/>
    <property type="match status" value="1"/>
</dbReference>
<proteinExistence type="inferred from homology"/>
<evidence type="ECO:0000256" key="4">
    <source>
        <dbReference type="ARBA" id="ARBA00022968"/>
    </source>
</evidence>
<evidence type="ECO:0000256" key="3">
    <source>
        <dbReference type="ARBA" id="ARBA00022692"/>
    </source>
</evidence>
<evidence type="ECO:0000259" key="8">
    <source>
        <dbReference type="Pfam" id="PF13839"/>
    </source>
</evidence>
<comment type="caution">
    <text evidence="10">The sequence shown here is derived from an EMBL/GenBank/DDBJ whole genome shotgun (WGS) entry which is preliminary data.</text>
</comment>
<keyword evidence="4" id="KW-0735">Signal-anchor</keyword>
<dbReference type="EMBL" id="JBJUIK010000005">
    <property type="protein sequence ID" value="KAL3526676.1"/>
    <property type="molecule type" value="Genomic_DNA"/>
</dbReference>
<evidence type="ECO:0000256" key="5">
    <source>
        <dbReference type="ARBA" id="ARBA00022989"/>
    </source>
</evidence>
<feature type="domain" description="Trichome birefringence-like N-terminal" evidence="9">
    <location>
        <begin position="77"/>
        <end position="129"/>
    </location>
</feature>
<dbReference type="PANTHER" id="PTHR32285:SF13">
    <property type="entry name" value="TRICHOME BIREFRINGENCE-LIKE N-TERMINAL DOMAIN-CONTAINING PROTEIN"/>
    <property type="match status" value="1"/>
</dbReference>
<keyword evidence="5 7" id="KW-1133">Transmembrane helix</keyword>
<organism evidence="10 11">
    <name type="scientific">Cinchona calisaya</name>
    <dbReference type="NCBI Taxonomy" id="153742"/>
    <lineage>
        <taxon>Eukaryota</taxon>
        <taxon>Viridiplantae</taxon>
        <taxon>Streptophyta</taxon>
        <taxon>Embryophyta</taxon>
        <taxon>Tracheophyta</taxon>
        <taxon>Spermatophyta</taxon>
        <taxon>Magnoliopsida</taxon>
        <taxon>eudicotyledons</taxon>
        <taxon>Gunneridae</taxon>
        <taxon>Pentapetalae</taxon>
        <taxon>asterids</taxon>
        <taxon>lamiids</taxon>
        <taxon>Gentianales</taxon>
        <taxon>Rubiaceae</taxon>
        <taxon>Cinchonoideae</taxon>
        <taxon>Cinchoneae</taxon>
        <taxon>Cinchona</taxon>
    </lineage>
</organism>
<evidence type="ECO:0000313" key="10">
    <source>
        <dbReference type="EMBL" id="KAL3526676.1"/>
    </source>
</evidence>
<keyword evidence="6 7" id="KW-0472">Membrane</keyword>
<keyword evidence="11" id="KW-1185">Reference proteome</keyword>
<evidence type="ECO:0000256" key="6">
    <source>
        <dbReference type="ARBA" id="ARBA00023136"/>
    </source>
</evidence>
<dbReference type="InterPro" id="IPR029962">
    <property type="entry name" value="TBL"/>
</dbReference>
<dbReference type="InterPro" id="IPR025846">
    <property type="entry name" value="TBL_N"/>
</dbReference>
<comment type="similarity">
    <text evidence="2">Belongs to the PC-esterase family. TBL subfamily.</text>
</comment>
<feature type="domain" description="Trichome birefringence-like C-terminal" evidence="8">
    <location>
        <begin position="130"/>
        <end position="417"/>
    </location>
</feature>
<evidence type="ECO:0000256" key="1">
    <source>
        <dbReference type="ARBA" id="ARBA00004167"/>
    </source>
</evidence>
<accession>A0ABD3A722</accession>
<name>A0ABD3A722_9GENT</name>
<feature type="transmembrane region" description="Helical" evidence="7">
    <location>
        <begin position="22"/>
        <end position="41"/>
    </location>
</feature>
<dbReference type="InterPro" id="IPR026057">
    <property type="entry name" value="TBL_C"/>
</dbReference>
<dbReference type="AlphaFoldDB" id="A0ABD3A722"/>
<evidence type="ECO:0000256" key="2">
    <source>
        <dbReference type="ARBA" id="ARBA00007727"/>
    </source>
</evidence>
<dbReference type="Pfam" id="PF14416">
    <property type="entry name" value="PMR5N"/>
    <property type="match status" value="1"/>
</dbReference>
<dbReference type="Proteomes" id="UP001630127">
    <property type="component" value="Unassembled WGS sequence"/>
</dbReference>
<evidence type="ECO:0008006" key="12">
    <source>
        <dbReference type="Google" id="ProtNLM"/>
    </source>
</evidence>
<protein>
    <recommendedName>
        <fullName evidence="12">Trichome birefringence-like N-terminal domain-containing protein</fullName>
    </recommendedName>
</protein>
<reference evidence="10 11" key="1">
    <citation type="submission" date="2024-11" db="EMBL/GenBank/DDBJ databases">
        <title>A near-complete genome assembly of Cinchona calisaya.</title>
        <authorList>
            <person name="Lian D.C."/>
            <person name="Zhao X.W."/>
            <person name="Wei L."/>
        </authorList>
    </citation>
    <scope>NUCLEOTIDE SEQUENCE [LARGE SCALE GENOMIC DNA]</scope>
    <source>
        <tissue evidence="10">Nenye</tissue>
    </source>
</reference>
<evidence type="ECO:0000256" key="7">
    <source>
        <dbReference type="SAM" id="Phobius"/>
    </source>
</evidence>